<dbReference type="Proteomes" id="UP001281761">
    <property type="component" value="Unassembled WGS sequence"/>
</dbReference>
<gene>
    <name evidence="2" type="ORF">BLNAU_19035</name>
</gene>
<name>A0ABQ9X2N3_9EUKA</name>
<proteinExistence type="predicted"/>
<dbReference type="InterPro" id="IPR043136">
    <property type="entry name" value="B30.2/SPRY_sf"/>
</dbReference>
<reference evidence="2 3" key="1">
    <citation type="journal article" date="2022" name="bioRxiv">
        <title>Genomics of Preaxostyla Flagellates Illuminates Evolutionary Transitions and the Path Towards Mitochondrial Loss.</title>
        <authorList>
            <person name="Novak L.V.F."/>
            <person name="Treitli S.C."/>
            <person name="Pyrih J."/>
            <person name="Halakuc P."/>
            <person name="Pipaliya S.V."/>
            <person name="Vacek V."/>
            <person name="Brzon O."/>
            <person name="Soukal P."/>
            <person name="Eme L."/>
            <person name="Dacks J.B."/>
            <person name="Karnkowska A."/>
            <person name="Elias M."/>
            <person name="Hampl V."/>
        </authorList>
    </citation>
    <scope>NUCLEOTIDE SEQUENCE [LARGE SCALE GENOMIC DNA]</scope>
    <source>
        <strain evidence="2">NAU3</strain>
        <tissue evidence="2">Gut</tissue>
    </source>
</reference>
<evidence type="ECO:0000313" key="2">
    <source>
        <dbReference type="EMBL" id="KAK2946024.1"/>
    </source>
</evidence>
<sequence length="294" mass="32263">MQSSANSSPSDSLHRSTSRQIHNDPTYLQTLPPLTFTDSSHFSLNHTIITRTSPSQGDYGDSFWSSALHSDQYASGVISITITILSIPDHYCQINVGLMDSNDPIPKVDEILGSRVKNSASLDRYGYLWFTTPADHFNDYCQSVLNEGDCVRMEVDLDSTPRTLQFFVNGEAGWCYVSGIPLSVRIGSSVCVQGTSFRIDNISRLSQPTPISEEIHKTIWRAFPSLWRKMEQELCFKISAARRRTASTGSASAGRPSARVPKVSSLFPSDALGHTHGTSEAAPRSPGRSSTPEG</sequence>
<feature type="compositionally biased region" description="Polar residues" evidence="1">
    <location>
        <begin position="1"/>
        <end position="11"/>
    </location>
</feature>
<dbReference type="EMBL" id="JARBJD010000240">
    <property type="protein sequence ID" value="KAK2946024.1"/>
    <property type="molecule type" value="Genomic_DNA"/>
</dbReference>
<evidence type="ECO:0000313" key="3">
    <source>
        <dbReference type="Proteomes" id="UP001281761"/>
    </source>
</evidence>
<feature type="compositionally biased region" description="Low complexity" evidence="1">
    <location>
        <begin position="246"/>
        <end position="259"/>
    </location>
</feature>
<protein>
    <submittedName>
        <fullName evidence="2">Uncharacterized protein</fullName>
    </submittedName>
</protein>
<keyword evidence="3" id="KW-1185">Reference proteome</keyword>
<feature type="region of interest" description="Disordered" evidence="1">
    <location>
        <begin position="1"/>
        <end position="25"/>
    </location>
</feature>
<evidence type="ECO:0000256" key="1">
    <source>
        <dbReference type="SAM" id="MobiDB-lite"/>
    </source>
</evidence>
<organism evidence="2 3">
    <name type="scientific">Blattamonas nauphoetae</name>
    <dbReference type="NCBI Taxonomy" id="2049346"/>
    <lineage>
        <taxon>Eukaryota</taxon>
        <taxon>Metamonada</taxon>
        <taxon>Preaxostyla</taxon>
        <taxon>Oxymonadida</taxon>
        <taxon>Blattamonas</taxon>
    </lineage>
</organism>
<feature type="region of interest" description="Disordered" evidence="1">
    <location>
        <begin position="246"/>
        <end position="294"/>
    </location>
</feature>
<accession>A0ABQ9X2N3</accession>
<dbReference type="Gene3D" id="2.60.120.920">
    <property type="match status" value="1"/>
</dbReference>
<comment type="caution">
    <text evidence="2">The sequence shown here is derived from an EMBL/GenBank/DDBJ whole genome shotgun (WGS) entry which is preliminary data.</text>
</comment>